<dbReference type="InterPro" id="IPR006976">
    <property type="entry name" value="VanZ-like"/>
</dbReference>
<evidence type="ECO:0000313" key="3">
    <source>
        <dbReference type="EMBL" id="GAA3361492.1"/>
    </source>
</evidence>
<keyword evidence="4" id="KW-1185">Reference proteome</keyword>
<dbReference type="EMBL" id="BAAAYK010000038">
    <property type="protein sequence ID" value="GAA3361492.1"/>
    <property type="molecule type" value="Genomic_DNA"/>
</dbReference>
<evidence type="ECO:0000313" key="4">
    <source>
        <dbReference type="Proteomes" id="UP001500483"/>
    </source>
</evidence>
<feature type="transmembrane region" description="Helical" evidence="1">
    <location>
        <begin position="39"/>
        <end position="63"/>
    </location>
</feature>
<evidence type="ECO:0000256" key="1">
    <source>
        <dbReference type="SAM" id="Phobius"/>
    </source>
</evidence>
<feature type="transmembrane region" description="Helical" evidence="1">
    <location>
        <begin position="156"/>
        <end position="174"/>
    </location>
</feature>
<proteinExistence type="predicted"/>
<dbReference type="Pfam" id="PF04892">
    <property type="entry name" value="VanZ"/>
    <property type="match status" value="1"/>
</dbReference>
<keyword evidence="1" id="KW-1133">Transmembrane helix</keyword>
<feature type="transmembrane region" description="Helical" evidence="1">
    <location>
        <begin position="123"/>
        <end position="144"/>
    </location>
</feature>
<protein>
    <recommendedName>
        <fullName evidence="2">VanZ-like domain-containing protein</fullName>
    </recommendedName>
</protein>
<name>A0ABP6RVX0_9PSEU</name>
<accession>A0ABP6RVX0</accession>
<feature type="transmembrane region" description="Helical" evidence="1">
    <location>
        <begin position="97"/>
        <end position="116"/>
    </location>
</feature>
<feature type="transmembrane region" description="Helical" evidence="1">
    <location>
        <begin position="6"/>
        <end position="32"/>
    </location>
</feature>
<comment type="caution">
    <text evidence="3">The sequence shown here is derived from an EMBL/GenBank/DDBJ whole genome shotgun (WGS) entry which is preliminary data.</text>
</comment>
<reference evidence="4" key="1">
    <citation type="journal article" date="2019" name="Int. J. Syst. Evol. Microbiol.">
        <title>The Global Catalogue of Microorganisms (GCM) 10K type strain sequencing project: providing services to taxonomists for standard genome sequencing and annotation.</title>
        <authorList>
            <consortium name="The Broad Institute Genomics Platform"/>
            <consortium name="The Broad Institute Genome Sequencing Center for Infectious Disease"/>
            <person name="Wu L."/>
            <person name="Ma J."/>
        </authorList>
    </citation>
    <scope>NUCLEOTIDE SEQUENCE [LARGE SCALE GENOMIC DNA]</scope>
    <source>
        <strain evidence="4">JCM 9687</strain>
    </source>
</reference>
<gene>
    <name evidence="3" type="ORF">GCM10020366_45630</name>
</gene>
<organism evidence="3 4">
    <name type="scientific">Saccharopolyspora gregorii</name>
    <dbReference type="NCBI Taxonomy" id="33914"/>
    <lineage>
        <taxon>Bacteria</taxon>
        <taxon>Bacillati</taxon>
        <taxon>Actinomycetota</taxon>
        <taxon>Actinomycetes</taxon>
        <taxon>Pseudonocardiales</taxon>
        <taxon>Pseudonocardiaceae</taxon>
        <taxon>Saccharopolyspora</taxon>
    </lineage>
</organism>
<sequence>MRPFTTVWSALIPAASSYLLLTISAALFAVVVRSRRFTVVPALLVSAVDAVLLYSLFLVGYLVAAPQPAPAGVAVRLVPGTDLGAALQASPGDLLPWLQLVGNLLLLAPFGALVPVRVSWFGGWGRIAAGALAVTCGIEFLQYTVLTGRVVSADDVLLNASGALLGALVTRPWWGRLPRTLTAARPVRARHALRPQYAR</sequence>
<dbReference type="Proteomes" id="UP001500483">
    <property type="component" value="Unassembled WGS sequence"/>
</dbReference>
<evidence type="ECO:0000259" key="2">
    <source>
        <dbReference type="Pfam" id="PF04892"/>
    </source>
</evidence>
<keyword evidence="1" id="KW-0472">Membrane</keyword>
<keyword evidence="1" id="KW-0812">Transmembrane</keyword>
<dbReference type="InterPro" id="IPR053150">
    <property type="entry name" value="Teicoplanin_resist-assoc"/>
</dbReference>
<dbReference type="PANTHER" id="PTHR36834:SF1">
    <property type="entry name" value="INTEGRAL MEMBRANE PROTEIN"/>
    <property type="match status" value="1"/>
</dbReference>
<dbReference type="PANTHER" id="PTHR36834">
    <property type="entry name" value="MEMBRANE PROTEIN-RELATED"/>
    <property type="match status" value="1"/>
</dbReference>
<feature type="domain" description="VanZ-like" evidence="2">
    <location>
        <begin position="53"/>
        <end position="170"/>
    </location>
</feature>